<dbReference type="Proteomes" id="UP000191980">
    <property type="component" value="Unassembled WGS sequence"/>
</dbReference>
<dbReference type="OrthoDB" id="6195606at2"/>
<gene>
    <name evidence="2" type="ORF">AU255_08230</name>
</gene>
<feature type="transmembrane region" description="Helical" evidence="1">
    <location>
        <begin position="53"/>
        <end position="70"/>
    </location>
</feature>
<accession>A0A1V8MAY1</accession>
<evidence type="ECO:0000256" key="1">
    <source>
        <dbReference type="SAM" id="Phobius"/>
    </source>
</evidence>
<reference evidence="2 3" key="1">
    <citation type="submission" date="2015-12" db="EMBL/GenBank/DDBJ databases">
        <authorList>
            <person name="Shamseldin A."/>
            <person name="Moawad H."/>
            <person name="Abd El-Rahim W.M."/>
            <person name="Sadowsky M.J."/>
        </authorList>
    </citation>
    <scope>NUCLEOTIDE SEQUENCE [LARGE SCALE GENOMIC DNA]</scope>
    <source>
        <strain evidence="2 3">WF1</strain>
    </source>
</reference>
<keyword evidence="1" id="KW-0812">Transmembrane</keyword>
<comment type="caution">
    <text evidence="2">The sequence shown here is derived from an EMBL/GenBank/DDBJ whole genome shotgun (WGS) entry which is preliminary data.</text>
</comment>
<feature type="transmembrane region" description="Helical" evidence="1">
    <location>
        <begin position="117"/>
        <end position="137"/>
    </location>
</feature>
<dbReference type="AlphaFoldDB" id="A0A1V8MAY1"/>
<keyword evidence="3" id="KW-1185">Reference proteome</keyword>
<feature type="transmembrane region" description="Helical" evidence="1">
    <location>
        <begin position="28"/>
        <end position="47"/>
    </location>
</feature>
<evidence type="ECO:0008006" key="4">
    <source>
        <dbReference type="Google" id="ProtNLM"/>
    </source>
</evidence>
<feature type="transmembrane region" description="Helical" evidence="1">
    <location>
        <begin position="91"/>
        <end position="111"/>
    </location>
</feature>
<organism evidence="2 3">
    <name type="scientific">Methyloprofundus sedimenti</name>
    <dbReference type="NCBI Taxonomy" id="1420851"/>
    <lineage>
        <taxon>Bacteria</taxon>
        <taxon>Pseudomonadati</taxon>
        <taxon>Pseudomonadota</taxon>
        <taxon>Gammaproteobacteria</taxon>
        <taxon>Methylococcales</taxon>
        <taxon>Methylococcaceae</taxon>
        <taxon>Methyloprofundus</taxon>
    </lineage>
</organism>
<dbReference type="InterPro" id="IPR018770">
    <property type="entry name" value="ChloroindolylP_hydrolase"/>
</dbReference>
<dbReference type="STRING" id="1420851.AU255_08230"/>
<dbReference type="RefSeq" id="WP_080523306.1">
    <property type="nucleotide sequence ID" value="NZ_LPUF01000001.1"/>
</dbReference>
<keyword evidence="1" id="KW-1133">Transmembrane helix</keyword>
<evidence type="ECO:0000313" key="2">
    <source>
        <dbReference type="EMBL" id="OQK18715.1"/>
    </source>
</evidence>
<dbReference type="Pfam" id="PF10112">
    <property type="entry name" value="Halogen_Hydrol"/>
    <property type="match status" value="1"/>
</dbReference>
<sequence>MNKTEQLRKPKPYQRKNIQGLLHSSRGLLLYILPLALIPAAILSFVYGDFIRIITNISGCAGYLLAASLLRKGIAAEVEYQQKKITRAPKWPLKTFAAGIVAATTTVIAFIGAGNSFFVAIAFGLGALAGMILLYGLDPRQEKMIAGSHGYTADEISATIDEAEAQIYGIEQANKQINNLNFNKRIRIICDHARDIIGMLEESPGDIRRARKFLNIYLDGALKVTEGYADMQRKHQSEQLSKNFENVLQTIESVFIEQKHKLLEDDVLDLDVQIEVLAAQLKHEGVI</sequence>
<proteinExistence type="predicted"/>
<evidence type="ECO:0000313" key="3">
    <source>
        <dbReference type="Proteomes" id="UP000191980"/>
    </source>
</evidence>
<protein>
    <recommendedName>
        <fullName evidence="4">5-bromo-4-chloroindolyl phosphate hydrolysis protein</fullName>
    </recommendedName>
</protein>
<name>A0A1V8MAY1_9GAMM</name>
<keyword evidence="1" id="KW-0472">Membrane</keyword>
<dbReference type="EMBL" id="LPUF01000001">
    <property type="protein sequence ID" value="OQK18715.1"/>
    <property type="molecule type" value="Genomic_DNA"/>
</dbReference>